<dbReference type="Proteomes" id="UP000225433">
    <property type="component" value="Unassembled WGS sequence"/>
</dbReference>
<dbReference type="CDD" id="cd20495">
    <property type="entry name" value="C58_PaToxP-like"/>
    <property type="match status" value="1"/>
</dbReference>
<evidence type="ECO:0000313" key="2">
    <source>
        <dbReference type="EMBL" id="AOM39799.1"/>
    </source>
</evidence>
<dbReference type="RefSeq" id="WP_069315550.1">
    <property type="nucleotide sequence ID" value="NZ_CAWNQJ010000090.1"/>
</dbReference>
<reference evidence="2 4" key="1">
    <citation type="submission" date="2016-06" db="EMBL/GenBank/DDBJ databases">
        <title>Bacterial characters and pathogenicity of Xenorhabdus hominickii from an entomopathogenic nematode, Steinernema monticolum.</title>
        <authorList>
            <person name="Park Y."/>
            <person name="Kim Y."/>
        </authorList>
    </citation>
    <scope>NUCLEOTIDE SEQUENCE [LARGE SCALE GENOMIC DNA]</scope>
    <source>
        <strain evidence="2 4">ANU1</strain>
    </source>
</reference>
<dbReference type="Pfam" id="PF17914">
    <property type="entry name" value="HopA1"/>
    <property type="match status" value="1"/>
</dbReference>
<organism evidence="3 5">
    <name type="scientific">Xenorhabdus hominickii</name>
    <dbReference type="NCBI Taxonomy" id="351679"/>
    <lineage>
        <taxon>Bacteria</taxon>
        <taxon>Pseudomonadati</taxon>
        <taxon>Pseudomonadota</taxon>
        <taxon>Gammaproteobacteria</taxon>
        <taxon>Enterobacterales</taxon>
        <taxon>Morganellaceae</taxon>
        <taxon>Xenorhabdus</taxon>
    </lineage>
</organism>
<keyword evidence="4" id="KW-1185">Reference proteome</keyword>
<dbReference type="InterPro" id="IPR040871">
    <property type="entry name" value="HopA1"/>
</dbReference>
<name>A0A2G0Q2Y7_XENHO</name>
<sequence>MPNNSYQSLLVSAQATLKEMQRKPDIKALLQSIKQGFSESGHRWTPELLKKHKVLSKTLEKNAYIRYSNDRPIGVSGLDEGEQQLFVSYVKALSARTSTVDILVQGNEKTALSAQTDTALGGADAFRVIPKDFKQRHGTRAKIGARLTINVDKAHFNSLANALTQLFNDDNRGWLEQAKIMGPKNLGRRTDQAVIYLSSAGVEHAHAIGNKLSELLPATAFIEHTPTGMYRVGKGIAYSETVEGESSSHGQSRAQLIAVAGTESLLTNTSIERTLPRTLQERGYDIQNPALLAQSIRDSELKGGLVPMSGRTESRQGSNDIQQFAIDPELFAKSNTISVEILARAGRLPAEGRAQLVKIKNGLYEVEYSAQSTNDIAEGGASSVPAYFLGYNGANQSNTLPAYVDIPKHAVPGSFLFTGSLSGCSIVVTNLDANTYRVYHDGRVNSSLLYDNVVMAVDYQDYQIAGTAEGLAAAYMQYVNDEWQLVFQRQEYQRDGHMIWPKLRNGEESISIKVADSQMAERNQAQFTTYRENIHQKLKKIATQFGVSIEGISDGVYEAGEFSPHHPAIAAWLELRDKVQAEITADIQQLTDRRRELYQTQGSIRDRSQLTLIDQQIKQINITLEFYKEQYDSVLREVFSVEQSWLWQQIKSKDGIDAVLRINDTSIQGGGRERERNLGERYAIAEAYQQGEQSTEFTDGLHNFQDISIPGFNDRMSALEMKSLFFDNQLTPKQRGALSGRITEASRAEYIDKVLKQTAVFSEDFQRAGSSFSHLVPQDFYLSLIGDVSGGRCYPLVRAMAVALASNGEAGINSLVEKLFLAAAAPQEGSSTLLKNSLARLHSNVEAVQASTVRGQVTLPEVVSLLEGTTGTSVFALNTRNHSMMVGCTAGNEGRRYYFYDPNVGIFAFDDSTSFSSAMNKHLVKRNMAVHYGSLGSKSVPAFNLVEIDPEKMARVPVGNGLDVADLTRPDELATVIEQRQWVKQTVNAQVKIAEDAQLHTALATFDAEKWGAKFDEAMTKLAQENKLGQHWMPVIGNTEDQGEGRYSVQFINRDHPEEIHWVSSNDATFVEFRRFIDEHMFTLNQHFTLERGQIRPKGGVSEVASVDGLNAGFAVQTLIQWFADKNRHDAANGITSLDLATALKIHSYLNYAQMVHSGVNDVTKVTELVRTALRGEVLVAETSLKGYSSALAHTVNEGIGVLFGGAAVVLDAYELAHAETETQKAVFGTQLAFDSASFVTGTAGIGAGLIGASTTAAVLGGAGVILGGLAVGFTALAQAFGAVAEDAKAVGRYFDMLDKAYKGNGYRYDREKGVLVPLAGAVIKTLDLRNSQIDFDSQYIYRTHSGSTGSGEINYFFWIGDFPKMVHDRKQAIEVRSGIGYKDASHRLDHSDSNVLILPGTPKSFIKYEYMQLPGATMRHDTGFDVIRRLEEDKRFDYDFYIFPGEVTIRRIHQEYVATPIEVVLDQHSRKLIVPELPKELHGYLHYEIKGAGGEYLIGLNEGTSVKLTSDVPNPDGSGNIPSRWIIDSSQLSSDTIKVSEKQLEVGGVVVELDPIQNGRVLVVNSKGDVHEVDFSNQKALVVSEDASKWQVPGQKIEQHLSDLAKAHQLHGQYVVVENYSHNDRDVGRAFYDVTKKRMLFTDTTHEQAKHAQLGAVMGDQAYFYDADNAVAWRVDIATGQVDAQFEPWFNTNEGQISRLWQEGDAVYLARRYQLNGRKAELGYRIIGDRMELVSAVGDDALLQLSARTSQHGDKLKSILQGYENNTPQRETPTYTLGTRLIRPTSAELVTVFGKDAAGVAHRYWIRTNDGTLIKPNLAPPEDQTLHFEEHEQTRSAWQIPADLVLAGSITRPANTEVFFFYSKEQKVLFRQEGSGQAVLDANHPSALRVNTPALANVVNLNGSLLAITEDGRVAQIDALGQLSYEAVNEHWLKGRPLWWQDLASVTDSRATLAVFGVKGSDGKSLLPVWYHNGKVVVASAALQGKSLQFLGFEADGASARLFEAESGKLYHQPTMTENALAAAFGTDQVLSASAQLPTASELTPGLSFKEVQQVDVGMRLITVGGEILLRTNNGKLQLAGVDKDWLQHHFYKEWLRDDMVLLSRELTELADQWQAKGVLTLQDDNMRSWFDVSSGQIFSNNEIPVSDKLRFVGTNAEEKTAYIYDQTTQALYKSDGGKAIILNHFIGLDRINSSLLVQGGKANDTLTLPIIDGVDSLVLYGGANNDTYRLSKEMWTHYRTVIIDNEDPSQALDRLILPIAKPESILVSRRNDDLMLTDSDNGTALVVRQVFGSQAKNHQHLHINLKGALSAIDVEHLVKNVSKQSDTDRMLMDLSWASRRSNMTAHSVTTASKVEELSLANLIGAMASFPDTGSAYGHLPQGFAPAKAEQPFLIPDSTPVIK</sequence>
<proteinExistence type="predicted"/>
<dbReference type="InterPro" id="IPR024769">
    <property type="entry name" value="TcdA/TcdB_pore_forming"/>
</dbReference>
<dbReference type="EMBL" id="CP016176">
    <property type="protein sequence ID" value="AOM39799.1"/>
    <property type="molecule type" value="Genomic_DNA"/>
</dbReference>
<evidence type="ECO:0000313" key="5">
    <source>
        <dbReference type="Proteomes" id="UP000225433"/>
    </source>
</evidence>
<protein>
    <submittedName>
        <fullName evidence="3">Toxin A</fullName>
    </submittedName>
</protein>
<dbReference type="Pfam" id="PF12920">
    <property type="entry name" value="TcdA_TcdB_pore"/>
    <property type="match status" value="1"/>
</dbReference>
<dbReference type="EMBL" id="NJAI01000006">
    <property type="protein sequence ID" value="PHM53576.1"/>
    <property type="molecule type" value="Genomic_DNA"/>
</dbReference>
<feature type="domain" description="TcdA/TcdB toxin pore forming" evidence="1">
    <location>
        <begin position="1013"/>
        <end position="1677"/>
    </location>
</feature>
<gene>
    <name evidence="2" type="ORF">A9255_03925</name>
    <name evidence="3" type="ORF">Xhom_03575</name>
</gene>
<reference evidence="3 5" key="2">
    <citation type="journal article" date="2017" name="Nat. Microbiol.">
        <title>Natural product diversity associated with the nematode symbionts Photorhabdus and Xenorhabdus.</title>
        <authorList>
            <person name="Tobias N.J."/>
            <person name="Wolff H."/>
            <person name="Djahanschiri B."/>
            <person name="Grundmann F."/>
            <person name="Kronenwerth M."/>
            <person name="Shi Y.M."/>
            <person name="Simonyi S."/>
            <person name="Grun P."/>
            <person name="Shapiro-Ilan D."/>
            <person name="Pidot S.J."/>
            <person name="Stinear T.P."/>
            <person name="Ebersberger I."/>
            <person name="Bode H.B."/>
        </authorList>
    </citation>
    <scope>NUCLEOTIDE SEQUENCE [LARGE SCALE GENOMIC DNA]</scope>
    <source>
        <strain evidence="3 5">DSM 17903</strain>
    </source>
</reference>
<dbReference type="KEGG" id="xho:A9255_03925"/>
<evidence type="ECO:0000313" key="3">
    <source>
        <dbReference type="EMBL" id="PHM53576.1"/>
    </source>
</evidence>
<dbReference type="Proteomes" id="UP000094600">
    <property type="component" value="Chromosome"/>
</dbReference>
<evidence type="ECO:0000313" key="4">
    <source>
        <dbReference type="Proteomes" id="UP000094600"/>
    </source>
</evidence>
<accession>A0A2G0Q2Y7</accession>
<dbReference type="OrthoDB" id="5489595at2"/>
<evidence type="ECO:0000259" key="1">
    <source>
        <dbReference type="Pfam" id="PF12920"/>
    </source>
</evidence>